<keyword evidence="1" id="KW-0255">Endonuclease</keyword>
<evidence type="ECO:0008006" key="3">
    <source>
        <dbReference type="Google" id="ProtNLM"/>
    </source>
</evidence>
<gene>
    <name evidence="2" type="ORF">OHU69_13500</name>
</gene>
<keyword evidence="1" id="KW-0378">Hydrolase</keyword>
<organism evidence="2">
    <name type="scientific">Streptomyces sp. NBC_00119</name>
    <dbReference type="NCBI Taxonomy" id="2975659"/>
    <lineage>
        <taxon>Bacteria</taxon>
        <taxon>Bacillati</taxon>
        <taxon>Actinomycetota</taxon>
        <taxon>Actinomycetes</taxon>
        <taxon>Kitasatosporales</taxon>
        <taxon>Streptomycetaceae</taxon>
        <taxon>Streptomyces</taxon>
    </lineage>
</organism>
<dbReference type="PANTHER" id="PTHR46018">
    <property type="entry name" value="ZINC PHOSPHODIESTERASE ELAC PROTEIN 1"/>
    <property type="match status" value="1"/>
</dbReference>
<evidence type="ECO:0000256" key="1">
    <source>
        <dbReference type="ARBA" id="ARBA00022759"/>
    </source>
</evidence>
<dbReference type="Gene3D" id="3.60.15.10">
    <property type="entry name" value="Ribonuclease Z/Hydroxyacylglutathione hydrolase-like"/>
    <property type="match status" value="1"/>
</dbReference>
<sequence>MTFYEDDRVRVSATLVQHAPVFPALAYRFDTDDGSVAFSGDTGPSANLVELASGADVLVHEVIARAYVEQQYPPPRSESEEGLVAHLLASHTADDEVGTVAEQAGVATLVLSHLVPADWPESRWKREVQGFSGRLIVGHDLDQFGIGPRASGR</sequence>
<evidence type="ECO:0000313" key="2">
    <source>
        <dbReference type="EMBL" id="WTS11958.1"/>
    </source>
</evidence>
<dbReference type="EMBL" id="CP108195">
    <property type="protein sequence ID" value="WTS11958.1"/>
    <property type="molecule type" value="Genomic_DNA"/>
</dbReference>
<proteinExistence type="predicted"/>
<dbReference type="InterPro" id="IPR036866">
    <property type="entry name" value="RibonucZ/Hydroxyglut_hydro"/>
</dbReference>
<dbReference type="PANTHER" id="PTHR46018:SF2">
    <property type="entry name" value="ZINC PHOSPHODIESTERASE ELAC PROTEIN 1"/>
    <property type="match status" value="1"/>
</dbReference>
<dbReference type="GO" id="GO:0042781">
    <property type="term" value="F:3'-tRNA processing endoribonuclease activity"/>
    <property type="evidence" value="ECO:0007669"/>
    <property type="project" value="TreeGrafter"/>
</dbReference>
<name>A0AAU1U671_9ACTN</name>
<accession>A0AAU1U671</accession>
<keyword evidence="1" id="KW-0540">Nuclease</keyword>
<dbReference type="AlphaFoldDB" id="A0AAU1U671"/>
<protein>
    <recommendedName>
        <fullName evidence="3">Metallo-beta-lactamase domain-containing protein</fullName>
    </recommendedName>
</protein>
<reference evidence="2" key="1">
    <citation type="submission" date="2022-10" db="EMBL/GenBank/DDBJ databases">
        <title>The complete genomes of actinobacterial strains from the NBC collection.</title>
        <authorList>
            <person name="Joergensen T.S."/>
            <person name="Alvarez Arevalo M."/>
            <person name="Sterndorff E.B."/>
            <person name="Faurdal D."/>
            <person name="Vuksanovic O."/>
            <person name="Mourched A.-S."/>
            <person name="Charusanti P."/>
            <person name="Shaw S."/>
            <person name="Blin K."/>
            <person name="Weber T."/>
        </authorList>
    </citation>
    <scope>NUCLEOTIDE SEQUENCE</scope>
    <source>
        <strain evidence="2">NBC_00119</strain>
    </source>
</reference>
<dbReference type="SUPFAM" id="SSF56281">
    <property type="entry name" value="Metallo-hydrolase/oxidoreductase"/>
    <property type="match status" value="1"/>
</dbReference>